<sequence>MSTYPPLRKWWLPSTTIPPESHPSLGLILPLSAVLLLVVVVAVCFLWHFISGQRSKRIRKRYDISRLNSSFLSNLQRSVNQTQMTSSRSSSASVTPLRSISEVEKLPPPEYVPGRLSKISESPEDRLARCKEKRSINDDVDDSILSMISKWRSGMDVCDAQLQSNLSHDISQSYPSLAVQPQASFSPYHLTWLTPEQNRSLHSEPSSMQHRERLPMVALAQRLNSLGSLSEDQRRHYSYSSWKSPYYPNHNTPMGSESDSCPAHIPLNQIPNLHHNMSKPPSPPAVLYRIPTEPSLVMSCPGNVEAYPTNMSCDRCKLQQQEAYHENPLHSNHTSGDTSIYPMMGSSGNNSTELMKPSQPYHSSSGPIPSSQSTSLCGQPDSRECSSHGPNSGRTTGSTLVASDQMYTLQGISSIDRVSSNSSYTEKSSSNGATDNSNHHHSAPAAYGNFSTRLPLSPNLAETQQLALEAFLLYNQVRSRSSVTSNRVSDNPDVFSPGSACTDSSLPSISLSPFRVAALANLLDRSAFHSLPSETDVFLWDSSCEAAQEVPRVYSPPPPYTPPVLSEVKYWL</sequence>
<accession>R7U1W9</accession>
<feature type="compositionally biased region" description="Polar residues" evidence="1">
    <location>
        <begin position="329"/>
        <end position="338"/>
    </location>
</feature>
<feature type="transmembrane region" description="Helical" evidence="2">
    <location>
        <begin position="27"/>
        <end position="50"/>
    </location>
</feature>
<dbReference type="EnsemblMetazoa" id="CapteT210826">
    <property type="protein sequence ID" value="CapteP210826"/>
    <property type="gene ID" value="CapteG210826"/>
</dbReference>
<feature type="compositionally biased region" description="Polar residues" evidence="1">
    <location>
        <begin position="388"/>
        <end position="398"/>
    </location>
</feature>
<feature type="compositionally biased region" description="Low complexity" evidence="1">
    <location>
        <begin position="413"/>
        <end position="430"/>
    </location>
</feature>
<feature type="region of interest" description="Disordered" evidence="1">
    <location>
        <begin position="413"/>
        <end position="446"/>
    </location>
</feature>
<dbReference type="EMBL" id="KB306459">
    <property type="protein sequence ID" value="ELT99842.1"/>
    <property type="molecule type" value="Genomic_DNA"/>
</dbReference>
<reference evidence="4" key="3">
    <citation type="submission" date="2015-06" db="UniProtKB">
        <authorList>
            <consortium name="EnsemblMetazoa"/>
        </authorList>
    </citation>
    <scope>IDENTIFICATION</scope>
</reference>
<keyword evidence="2" id="KW-1133">Transmembrane helix</keyword>
<reference evidence="5" key="1">
    <citation type="submission" date="2012-12" db="EMBL/GenBank/DDBJ databases">
        <authorList>
            <person name="Hellsten U."/>
            <person name="Grimwood J."/>
            <person name="Chapman J.A."/>
            <person name="Shapiro H."/>
            <person name="Aerts A."/>
            <person name="Otillar R.P."/>
            <person name="Terry A.Y."/>
            <person name="Boore J.L."/>
            <person name="Simakov O."/>
            <person name="Marletaz F."/>
            <person name="Cho S.-J."/>
            <person name="Edsinger-Gonzales E."/>
            <person name="Havlak P."/>
            <person name="Kuo D.-H."/>
            <person name="Larsson T."/>
            <person name="Lv J."/>
            <person name="Arendt D."/>
            <person name="Savage R."/>
            <person name="Osoegawa K."/>
            <person name="de Jong P."/>
            <person name="Lindberg D.R."/>
            <person name="Seaver E.C."/>
            <person name="Weisblat D.A."/>
            <person name="Putnam N.H."/>
            <person name="Grigoriev I.V."/>
            <person name="Rokhsar D.S."/>
        </authorList>
    </citation>
    <scope>NUCLEOTIDE SEQUENCE</scope>
    <source>
        <strain evidence="5">I ESC-2004</strain>
    </source>
</reference>
<keyword evidence="5" id="KW-1185">Reference proteome</keyword>
<reference evidence="3 5" key="2">
    <citation type="journal article" date="2013" name="Nature">
        <title>Insights into bilaterian evolution from three spiralian genomes.</title>
        <authorList>
            <person name="Simakov O."/>
            <person name="Marletaz F."/>
            <person name="Cho S.J."/>
            <person name="Edsinger-Gonzales E."/>
            <person name="Havlak P."/>
            <person name="Hellsten U."/>
            <person name="Kuo D.H."/>
            <person name="Larsson T."/>
            <person name="Lv J."/>
            <person name="Arendt D."/>
            <person name="Savage R."/>
            <person name="Osoegawa K."/>
            <person name="de Jong P."/>
            <person name="Grimwood J."/>
            <person name="Chapman J.A."/>
            <person name="Shapiro H."/>
            <person name="Aerts A."/>
            <person name="Otillar R.P."/>
            <person name="Terry A.Y."/>
            <person name="Boore J.L."/>
            <person name="Grigoriev I.V."/>
            <person name="Lindberg D.R."/>
            <person name="Seaver E.C."/>
            <person name="Weisblat D.A."/>
            <person name="Putnam N.H."/>
            <person name="Rokhsar D.S."/>
        </authorList>
    </citation>
    <scope>NUCLEOTIDE SEQUENCE</scope>
    <source>
        <strain evidence="3 5">I ESC-2004</strain>
    </source>
</reference>
<evidence type="ECO:0000313" key="4">
    <source>
        <dbReference type="EnsemblMetazoa" id="CapteP210826"/>
    </source>
</evidence>
<name>R7U1W9_CAPTE</name>
<dbReference type="HOGENOM" id="CLU_476711_0_0_1"/>
<evidence type="ECO:0000256" key="2">
    <source>
        <dbReference type="SAM" id="Phobius"/>
    </source>
</evidence>
<organism evidence="3">
    <name type="scientific">Capitella teleta</name>
    <name type="common">Polychaete worm</name>
    <dbReference type="NCBI Taxonomy" id="283909"/>
    <lineage>
        <taxon>Eukaryota</taxon>
        <taxon>Metazoa</taxon>
        <taxon>Spiralia</taxon>
        <taxon>Lophotrochozoa</taxon>
        <taxon>Annelida</taxon>
        <taxon>Polychaeta</taxon>
        <taxon>Sedentaria</taxon>
        <taxon>Scolecida</taxon>
        <taxon>Capitellidae</taxon>
        <taxon>Capitella</taxon>
    </lineage>
</organism>
<proteinExistence type="predicted"/>
<dbReference type="AlphaFoldDB" id="R7U1W9"/>
<gene>
    <name evidence="3" type="ORF">CAPTEDRAFT_210826</name>
</gene>
<evidence type="ECO:0000313" key="3">
    <source>
        <dbReference type="EMBL" id="ELT99842.1"/>
    </source>
</evidence>
<evidence type="ECO:0000313" key="5">
    <source>
        <dbReference type="Proteomes" id="UP000014760"/>
    </source>
</evidence>
<dbReference type="Proteomes" id="UP000014760">
    <property type="component" value="Unassembled WGS sequence"/>
</dbReference>
<feature type="compositionally biased region" description="Low complexity" evidence="1">
    <location>
        <begin position="360"/>
        <end position="375"/>
    </location>
</feature>
<protein>
    <submittedName>
        <fullName evidence="3 4">Uncharacterized protein</fullName>
    </submittedName>
</protein>
<feature type="region of interest" description="Disordered" evidence="1">
    <location>
        <begin position="327"/>
        <end position="398"/>
    </location>
</feature>
<keyword evidence="2" id="KW-0472">Membrane</keyword>
<keyword evidence="2" id="KW-0812">Transmembrane</keyword>
<evidence type="ECO:0000256" key="1">
    <source>
        <dbReference type="SAM" id="MobiDB-lite"/>
    </source>
</evidence>
<dbReference type="EMBL" id="AMQN01001891">
    <property type="status" value="NOT_ANNOTATED_CDS"/>
    <property type="molecule type" value="Genomic_DNA"/>
</dbReference>